<dbReference type="Proteomes" id="UP000236311">
    <property type="component" value="Unassembled WGS sequence"/>
</dbReference>
<feature type="domain" description="N-acetyltransferase" evidence="1">
    <location>
        <begin position="8"/>
        <end position="164"/>
    </location>
</feature>
<dbReference type="OrthoDB" id="9795206at2"/>
<dbReference type="PANTHER" id="PTHR43415:SF3">
    <property type="entry name" value="GNAT-FAMILY ACETYLTRANSFERASE"/>
    <property type="match status" value="1"/>
</dbReference>
<keyword evidence="3" id="KW-1185">Reference proteome</keyword>
<protein>
    <submittedName>
        <fullName evidence="2">Ribosomal-protein-alanine N-acetyltransferase</fullName>
    </submittedName>
</protein>
<evidence type="ECO:0000313" key="2">
    <source>
        <dbReference type="EMBL" id="SOY30797.1"/>
    </source>
</evidence>
<dbReference type="Gene3D" id="3.40.630.30">
    <property type="match status" value="1"/>
</dbReference>
<gene>
    <name evidence="2" type="ORF">AMURIS_03528</name>
</gene>
<dbReference type="EMBL" id="OFSM01000019">
    <property type="protein sequence ID" value="SOY30797.1"/>
    <property type="molecule type" value="Genomic_DNA"/>
</dbReference>
<dbReference type="PROSITE" id="PS51186">
    <property type="entry name" value="GNAT"/>
    <property type="match status" value="1"/>
</dbReference>
<organism evidence="2 3">
    <name type="scientific">Acetatifactor muris</name>
    <dbReference type="NCBI Taxonomy" id="879566"/>
    <lineage>
        <taxon>Bacteria</taxon>
        <taxon>Bacillati</taxon>
        <taxon>Bacillota</taxon>
        <taxon>Clostridia</taxon>
        <taxon>Lachnospirales</taxon>
        <taxon>Lachnospiraceae</taxon>
        <taxon>Acetatifactor</taxon>
    </lineage>
</organism>
<keyword evidence="2" id="KW-0808">Transferase</keyword>
<accession>A0A2K4ZJY6</accession>
<evidence type="ECO:0000259" key="1">
    <source>
        <dbReference type="PROSITE" id="PS51186"/>
    </source>
</evidence>
<dbReference type="PANTHER" id="PTHR43415">
    <property type="entry name" value="SPERMIDINE N(1)-ACETYLTRANSFERASE"/>
    <property type="match status" value="1"/>
</dbReference>
<name>A0A2K4ZJY6_9FIRM</name>
<dbReference type="InterPro" id="IPR016181">
    <property type="entry name" value="Acyl_CoA_acyltransferase"/>
</dbReference>
<dbReference type="GO" id="GO:0016747">
    <property type="term" value="F:acyltransferase activity, transferring groups other than amino-acyl groups"/>
    <property type="evidence" value="ECO:0007669"/>
    <property type="project" value="InterPro"/>
</dbReference>
<dbReference type="RefSeq" id="WP_103240808.1">
    <property type="nucleotide sequence ID" value="NZ_JANJZD010000019.1"/>
</dbReference>
<reference evidence="2 3" key="1">
    <citation type="submission" date="2018-01" db="EMBL/GenBank/DDBJ databases">
        <authorList>
            <person name="Gaut B.S."/>
            <person name="Morton B.R."/>
            <person name="Clegg M.T."/>
            <person name="Duvall M.R."/>
        </authorList>
    </citation>
    <scope>NUCLEOTIDE SEQUENCE [LARGE SCALE GENOMIC DNA]</scope>
    <source>
        <strain evidence="2">GP69</strain>
    </source>
</reference>
<dbReference type="AlphaFoldDB" id="A0A2K4ZJY6"/>
<proteinExistence type="predicted"/>
<dbReference type="Pfam" id="PF13302">
    <property type="entry name" value="Acetyltransf_3"/>
    <property type="match status" value="1"/>
</dbReference>
<dbReference type="SUPFAM" id="SSF55729">
    <property type="entry name" value="Acyl-CoA N-acyltransferases (Nat)"/>
    <property type="match status" value="1"/>
</dbReference>
<sequence length="175" mass="20041">MLLQFKNLTIRNATVEDADLLSSWWNDGKIMAHAGFPNGTGETACEIAENLKKDTDEDRRLIIELDNRPIGEMSYGRESADTVGIGIKICDFSEQDKGYGKILLSMLIFSLFKDMGYKKIILDTNVNNKRAQHVYEELGFTKLRVRENAWKNQLGELQSSIDYEMCQEDFVNFAR</sequence>
<evidence type="ECO:0000313" key="3">
    <source>
        <dbReference type="Proteomes" id="UP000236311"/>
    </source>
</evidence>
<dbReference type="InterPro" id="IPR000182">
    <property type="entry name" value="GNAT_dom"/>
</dbReference>